<dbReference type="InterPro" id="IPR037523">
    <property type="entry name" value="VOC_core"/>
</dbReference>
<gene>
    <name evidence="2" type="ORF">GCM10009117_14290</name>
</gene>
<dbReference type="PANTHER" id="PTHR36503:SF1">
    <property type="entry name" value="BLR2520 PROTEIN"/>
    <property type="match status" value="1"/>
</dbReference>
<reference evidence="2 3" key="1">
    <citation type="journal article" date="2019" name="Int. J. Syst. Evol. Microbiol.">
        <title>The Global Catalogue of Microorganisms (GCM) 10K type strain sequencing project: providing services to taxonomists for standard genome sequencing and annotation.</title>
        <authorList>
            <consortium name="The Broad Institute Genomics Platform"/>
            <consortium name="The Broad Institute Genome Sequencing Center for Infectious Disease"/>
            <person name="Wu L."/>
            <person name="Ma J."/>
        </authorList>
    </citation>
    <scope>NUCLEOTIDE SEQUENCE [LARGE SCALE GENOMIC DNA]</scope>
    <source>
        <strain evidence="2 3">JCM 16082</strain>
    </source>
</reference>
<dbReference type="CDD" id="cd07251">
    <property type="entry name" value="VOC_like"/>
    <property type="match status" value="1"/>
</dbReference>
<dbReference type="PANTHER" id="PTHR36503">
    <property type="entry name" value="BLR2520 PROTEIN"/>
    <property type="match status" value="1"/>
</dbReference>
<dbReference type="InterPro" id="IPR029068">
    <property type="entry name" value="Glyas_Bleomycin-R_OHBP_Dase"/>
</dbReference>
<dbReference type="Proteomes" id="UP001500507">
    <property type="component" value="Unassembled WGS sequence"/>
</dbReference>
<organism evidence="2 3">
    <name type="scientific">Gangjinia marincola</name>
    <dbReference type="NCBI Taxonomy" id="578463"/>
    <lineage>
        <taxon>Bacteria</taxon>
        <taxon>Pseudomonadati</taxon>
        <taxon>Bacteroidota</taxon>
        <taxon>Flavobacteriia</taxon>
        <taxon>Flavobacteriales</taxon>
        <taxon>Flavobacteriaceae</taxon>
        <taxon>Gangjinia</taxon>
    </lineage>
</organism>
<dbReference type="RefSeq" id="WP_343765346.1">
    <property type="nucleotide sequence ID" value="NZ_BAAAFG010000014.1"/>
</dbReference>
<evidence type="ECO:0000313" key="3">
    <source>
        <dbReference type="Proteomes" id="UP001500507"/>
    </source>
</evidence>
<sequence length="140" mass="15603">MKQKIHIITLGVQRLGKTLAFYEEGLGWKRSEASKEKIVFFETGGIVIAFFDKSELAKDANVADGVCEFSGITMAYNSKSEGEVDEVMKKVEGLGATIIKPAEKTFWGGYGGYFKDLDGHIFEVAYNPFVEFDENDQIIL</sequence>
<proteinExistence type="predicted"/>
<name>A0ABN1MHD9_9FLAO</name>
<keyword evidence="3" id="KW-1185">Reference proteome</keyword>
<dbReference type="Gene3D" id="3.10.180.10">
    <property type="entry name" value="2,3-Dihydroxybiphenyl 1,2-Dioxygenase, domain 1"/>
    <property type="match status" value="1"/>
</dbReference>
<dbReference type="SUPFAM" id="SSF54593">
    <property type="entry name" value="Glyoxalase/Bleomycin resistance protein/Dihydroxybiphenyl dioxygenase"/>
    <property type="match status" value="1"/>
</dbReference>
<evidence type="ECO:0000313" key="2">
    <source>
        <dbReference type="EMBL" id="GAA0872282.1"/>
    </source>
</evidence>
<accession>A0ABN1MHD9</accession>
<dbReference type="EMBL" id="BAAAFG010000014">
    <property type="protein sequence ID" value="GAA0872282.1"/>
    <property type="molecule type" value="Genomic_DNA"/>
</dbReference>
<dbReference type="InterPro" id="IPR004360">
    <property type="entry name" value="Glyas_Fos-R_dOase_dom"/>
</dbReference>
<comment type="caution">
    <text evidence="2">The sequence shown here is derived from an EMBL/GenBank/DDBJ whole genome shotgun (WGS) entry which is preliminary data.</text>
</comment>
<evidence type="ECO:0000259" key="1">
    <source>
        <dbReference type="PROSITE" id="PS51819"/>
    </source>
</evidence>
<dbReference type="PROSITE" id="PS51819">
    <property type="entry name" value="VOC"/>
    <property type="match status" value="1"/>
</dbReference>
<feature type="domain" description="VOC" evidence="1">
    <location>
        <begin position="4"/>
        <end position="127"/>
    </location>
</feature>
<dbReference type="Pfam" id="PF00903">
    <property type="entry name" value="Glyoxalase"/>
    <property type="match status" value="1"/>
</dbReference>
<protein>
    <submittedName>
        <fullName evidence="2">VOC family protein</fullName>
    </submittedName>
</protein>